<evidence type="ECO:0000259" key="1">
    <source>
        <dbReference type="Pfam" id="PF00425"/>
    </source>
</evidence>
<dbReference type="OrthoDB" id="9803598at2"/>
<accession>D3SPK0</accession>
<dbReference type="Proteomes" id="UP000002043">
    <property type="component" value="Chromosome"/>
</dbReference>
<gene>
    <name evidence="2" type="ordered locus">Thal_0453</name>
</gene>
<dbReference type="PANTHER" id="PTHR11236:SF50">
    <property type="entry name" value="AMINODEOXYCHORISMATE SYNTHASE COMPONENT 1"/>
    <property type="match status" value="1"/>
</dbReference>
<proteinExistence type="predicted"/>
<feature type="domain" description="Chorismate-utilising enzyme C-terminal" evidence="1">
    <location>
        <begin position="91"/>
        <end position="331"/>
    </location>
</feature>
<dbReference type="eggNOG" id="COG0147">
    <property type="taxonomic scope" value="Bacteria"/>
</dbReference>
<evidence type="ECO:0000313" key="3">
    <source>
        <dbReference type="Proteomes" id="UP000002043"/>
    </source>
</evidence>
<dbReference type="AlphaFoldDB" id="D3SPK0"/>
<evidence type="ECO:0000313" key="2">
    <source>
        <dbReference type="EMBL" id="ADC89087.1"/>
    </source>
</evidence>
<dbReference type="KEGG" id="tal:Thal_0453"/>
<dbReference type="SUPFAM" id="SSF56322">
    <property type="entry name" value="ADC synthase"/>
    <property type="match status" value="1"/>
</dbReference>
<dbReference type="InterPro" id="IPR015890">
    <property type="entry name" value="Chorismate_C"/>
</dbReference>
<organism evidence="2 3">
    <name type="scientific">Thermocrinis albus (strain DSM 14484 / JCM 11386 / HI 11/12)</name>
    <dbReference type="NCBI Taxonomy" id="638303"/>
    <lineage>
        <taxon>Bacteria</taxon>
        <taxon>Pseudomonadati</taxon>
        <taxon>Aquificota</taxon>
        <taxon>Aquificia</taxon>
        <taxon>Aquificales</taxon>
        <taxon>Aquificaceae</taxon>
        <taxon>Thermocrinis</taxon>
    </lineage>
</organism>
<dbReference type="STRING" id="638303.Thal_0453"/>
<dbReference type="InterPro" id="IPR005801">
    <property type="entry name" value="ADC_synthase"/>
</dbReference>
<reference evidence="3" key="1">
    <citation type="journal article" date="2010" name="Stand. Genomic Sci.">
        <title>Complete genome sequence of Thermocrinis albus type strain (HI 11/12T).</title>
        <authorList>
            <person name="Wirth R."/>
            <person name="Sikorski J."/>
            <person name="Brambilla E."/>
            <person name="Misra M."/>
            <person name="Lapidus A."/>
            <person name="Copeland A."/>
            <person name="Nolan M."/>
            <person name="Lucas S."/>
            <person name="Chen F."/>
            <person name="Tice H."/>
            <person name="Cheng J.F."/>
            <person name="Han C."/>
            <person name="Detter J.C."/>
            <person name="Tapia R."/>
            <person name="Bruce D."/>
            <person name="Goodwin L."/>
            <person name="Pitluck S."/>
            <person name="Pati A."/>
            <person name="Anderson I."/>
            <person name="Ivanova N."/>
            <person name="Mavromatis K."/>
            <person name="Mikhailova N."/>
            <person name="Chen A."/>
            <person name="Palaniappan K."/>
            <person name="Bilek Y."/>
            <person name="Hader T."/>
            <person name="Land M."/>
            <person name="Hauser L."/>
            <person name="Chang Y.J."/>
            <person name="Jeffries C.D."/>
            <person name="Tindall B.J."/>
            <person name="Rohde M."/>
            <person name="Goker M."/>
            <person name="Bristow J."/>
            <person name="Eisen J.A."/>
            <person name="Markowitz V."/>
            <person name="Hugenholtz P."/>
            <person name="Kyrpides N.C."/>
            <person name="Klenk H.P."/>
        </authorList>
    </citation>
    <scope>NUCLEOTIDE SEQUENCE [LARGE SCALE GENOMIC DNA]</scope>
    <source>
        <strain evidence="3">DSM 14484 / JCM 11386 / HI 11/12</strain>
    </source>
</reference>
<dbReference type="EMBL" id="CP001931">
    <property type="protein sequence ID" value="ADC89087.1"/>
    <property type="molecule type" value="Genomic_DNA"/>
</dbReference>
<dbReference type="GO" id="GO:0046820">
    <property type="term" value="F:4-amino-4-deoxychorismate synthase activity"/>
    <property type="evidence" value="ECO:0007669"/>
    <property type="project" value="TreeGrafter"/>
</dbReference>
<dbReference type="PANTHER" id="PTHR11236">
    <property type="entry name" value="AMINOBENZOATE/ANTHRANILATE SYNTHASE"/>
    <property type="match status" value="1"/>
</dbReference>
<dbReference type="RefSeq" id="WP_012991494.1">
    <property type="nucleotide sequence ID" value="NC_013894.1"/>
</dbReference>
<sequence length="340" mass="38858">MRLILSGGFLEKRGLWEAIPGRLLFLQSIEEIPNRRGFLIISYGVLEETLGIKVKKGPYPPIIFVEIEDIKTFHPQEANYRLTLEGMSLKKDHYIKKVRRIKNLIEEGTLYQINLSVRFDMSLEGSRLGMFLQYYMRQEVPFAFFLDIGELFVVSGSMELFLKRRGEYLWSSPIKGTAGSPYQLLKSEKDKAENLMITDMVRNDMSMVAQPGSVEVEELFAVREYATLCQMHSTVRATTHRDSREVLLALFPPASVTGAPKRKAVEIIDQLEPHARDYYCGAAGVWDGQDMTLSVLIRTAFGMRNQVHYFAGSGIVYDSDPEGEWEETLSKLRAFYNNPL</sequence>
<dbReference type="PRINTS" id="PR00095">
    <property type="entry name" value="ANTSNTHASEI"/>
</dbReference>
<dbReference type="Gene3D" id="3.60.120.10">
    <property type="entry name" value="Anthranilate synthase"/>
    <property type="match status" value="1"/>
</dbReference>
<dbReference type="Pfam" id="PF00425">
    <property type="entry name" value="Chorismate_bind"/>
    <property type="match status" value="1"/>
</dbReference>
<dbReference type="InterPro" id="IPR019999">
    <property type="entry name" value="Anth_synth_I-like"/>
</dbReference>
<dbReference type="HOGENOM" id="CLU_006493_1_0_0"/>
<protein>
    <submittedName>
        <fullName evidence="2">Chorismate binding-like protein</fullName>
    </submittedName>
</protein>
<keyword evidence="3" id="KW-1185">Reference proteome</keyword>
<dbReference type="GO" id="GO:0000162">
    <property type="term" value="P:L-tryptophan biosynthetic process"/>
    <property type="evidence" value="ECO:0007669"/>
    <property type="project" value="TreeGrafter"/>
</dbReference>
<name>D3SPK0_THEAH</name>